<evidence type="ECO:0000313" key="2">
    <source>
        <dbReference type="EMBL" id="UNK45772.1"/>
    </source>
</evidence>
<dbReference type="InterPro" id="IPR020915">
    <property type="entry name" value="UPF0311"/>
</dbReference>
<sequence>MITQPSGAAAASVAAAADVRPQAPSAPAAEVPPAAPSAPGLTFLASIAVEVAEPIEVGETAEGTRRIIPITGGTVSGPQLNGRVLAGGADFQLLRSSTMTELEAKYAIETDSGERIYINNFGIRTGSPEDIAALVRNEPVPPERIYFRCSPRALAGGPEWSWLSSRILVGSGTRLPAQVRLDIWVVD</sequence>
<gene>
    <name evidence="2" type="ORF">MNQ99_17960</name>
</gene>
<dbReference type="EMBL" id="CP093326">
    <property type="protein sequence ID" value="UNK45772.1"/>
    <property type="molecule type" value="Genomic_DNA"/>
</dbReference>
<dbReference type="PANTHER" id="PTHR37315:SF1">
    <property type="entry name" value="UPF0311 PROTEIN BLR7842"/>
    <property type="match status" value="1"/>
</dbReference>
<name>A0ABY3W8G3_9MICC</name>
<reference evidence="2 3" key="1">
    <citation type="submission" date="2022-03" db="EMBL/GenBank/DDBJ databases">
        <title>Isotopic signatures of nitrous oxide derived from detoxification processes.</title>
        <authorList>
            <person name="Behrendt U."/>
            <person name="Buchen C."/>
            <person name="Well R."/>
            <person name="Ulrich A."/>
            <person name="Rohe L."/>
            <person name="Kolb S."/>
            <person name="Schloter M."/>
            <person name="Horn M.A."/>
            <person name="Augustin J."/>
        </authorList>
    </citation>
    <scope>NUCLEOTIDE SEQUENCE [LARGE SCALE GENOMIC DNA]</scope>
    <source>
        <strain evidence="2 3">S4-C24</strain>
    </source>
</reference>
<dbReference type="Proteomes" id="UP000829069">
    <property type="component" value="Chromosome"/>
</dbReference>
<comment type="similarity">
    <text evidence="1">Belongs to the UPF0311 family.</text>
</comment>
<evidence type="ECO:0000313" key="3">
    <source>
        <dbReference type="Proteomes" id="UP000829069"/>
    </source>
</evidence>
<dbReference type="HAMAP" id="MF_00775">
    <property type="entry name" value="UPF0311"/>
    <property type="match status" value="1"/>
</dbReference>
<proteinExistence type="inferred from homology"/>
<organism evidence="2 3">
    <name type="scientific">Arthrobacter sulfonylureivorans</name>
    <dbReference type="NCBI Taxonomy" id="2486855"/>
    <lineage>
        <taxon>Bacteria</taxon>
        <taxon>Bacillati</taxon>
        <taxon>Actinomycetota</taxon>
        <taxon>Actinomycetes</taxon>
        <taxon>Micrococcales</taxon>
        <taxon>Micrococcaceae</taxon>
        <taxon>Arthrobacter</taxon>
    </lineage>
</organism>
<evidence type="ECO:0000256" key="1">
    <source>
        <dbReference type="HAMAP-Rule" id="MF_00775"/>
    </source>
</evidence>
<accession>A0ABY3W8G3</accession>
<dbReference type="Pfam" id="PF11578">
    <property type="entry name" value="DUF3237"/>
    <property type="match status" value="1"/>
</dbReference>
<dbReference type="RefSeq" id="WP_241913946.1">
    <property type="nucleotide sequence ID" value="NZ_CP093326.1"/>
</dbReference>
<dbReference type="Gene3D" id="2.40.160.20">
    <property type="match status" value="1"/>
</dbReference>
<keyword evidence="3" id="KW-1185">Reference proteome</keyword>
<dbReference type="PANTHER" id="PTHR37315">
    <property type="entry name" value="UPF0311 PROTEIN BLR7842"/>
    <property type="match status" value="1"/>
</dbReference>
<protein>
    <recommendedName>
        <fullName evidence="1">UPF0311 protein MNQ99_17960</fullName>
    </recommendedName>
</protein>